<name>A0A4V0GY28_STRPO</name>
<sequence length="194" mass="22655">MSDIEQLKATILEQAHQDSQRKFRVAIEELEREFELDREAMRTEKEAYRTEQLREIKSHFQVRSQEGRNQEKQASLSFKQKVLGDLFARALQKMEAFTSEQELSFLKAVLMQFPNQKISVQLGETTAQKLNQQVLANCKDTFPEVSFRSELIENESGFVLSLGQIDYNYLYKELVAALYRDESAQFSKLIFNSH</sequence>
<dbReference type="AlphaFoldDB" id="A0A4V0GY28"/>
<evidence type="ECO:0000313" key="1">
    <source>
        <dbReference type="EMBL" id="VTT41521.1"/>
    </source>
</evidence>
<protein>
    <submittedName>
        <fullName evidence="1">V-type H+-transporting ATPase subunit E</fullName>
        <ecNumber evidence="1">3.6.3.14</ecNumber>
    </submittedName>
</protein>
<dbReference type="Proteomes" id="UP000306241">
    <property type="component" value="Chromosome"/>
</dbReference>
<organism evidence="1 2">
    <name type="scientific">Streptococcus porcinus</name>
    <dbReference type="NCBI Taxonomy" id="1340"/>
    <lineage>
        <taxon>Bacteria</taxon>
        <taxon>Bacillati</taxon>
        <taxon>Bacillota</taxon>
        <taxon>Bacilli</taxon>
        <taxon>Lactobacillales</taxon>
        <taxon>Streptococcaceae</taxon>
        <taxon>Streptococcus</taxon>
    </lineage>
</organism>
<dbReference type="RefSeq" id="WP_003083164.1">
    <property type="nucleotide sequence ID" value="NZ_FZQN01000004.1"/>
</dbReference>
<dbReference type="EMBL" id="LR594052">
    <property type="protein sequence ID" value="VTT41521.1"/>
    <property type="molecule type" value="Genomic_DNA"/>
</dbReference>
<keyword evidence="1" id="KW-0378">Hydrolase</keyword>
<reference evidence="1 2" key="1">
    <citation type="submission" date="2019-05" db="EMBL/GenBank/DDBJ databases">
        <authorList>
            <consortium name="Pathogen Informatics"/>
        </authorList>
    </citation>
    <scope>NUCLEOTIDE SEQUENCE [LARGE SCALE GENOMIC DNA]</scope>
    <source>
        <strain evidence="1 2">NCTC10924</strain>
    </source>
</reference>
<evidence type="ECO:0000313" key="2">
    <source>
        <dbReference type="Proteomes" id="UP000306241"/>
    </source>
</evidence>
<gene>
    <name evidence="1" type="primary">ntpE</name>
    <name evidence="1" type="ORF">NCTC10924_00194</name>
</gene>
<proteinExistence type="predicted"/>
<dbReference type="EC" id="3.6.3.14" evidence="1"/>
<dbReference type="GO" id="GO:0016787">
    <property type="term" value="F:hydrolase activity"/>
    <property type="evidence" value="ECO:0007669"/>
    <property type="project" value="UniProtKB-KW"/>
</dbReference>
<accession>A0A4V0GY28</accession>
<dbReference type="OrthoDB" id="2139645at2"/>